<dbReference type="GO" id="GO:0030431">
    <property type="term" value="P:sleep"/>
    <property type="evidence" value="ECO:0007669"/>
    <property type="project" value="InterPro"/>
</dbReference>
<dbReference type="AlphaFoldDB" id="A0AAW1U6X5"/>
<evidence type="ECO:0000256" key="1">
    <source>
        <dbReference type="ARBA" id="ARBA00004589"/>
    </source>
</evidence>
<evidence type="ECO:0000256" key="8">
    <source>
        <dbReference type="ARBA" id="ARBA00023288"/>
    </source>
</evidence>
<dbReference type="InterPro" id="IPR031424">
    <property type="entry name" value="QVR-like"/>
</dbReference>
<keyword evidence="3 9" id="KW-0812">Transmembrane</keyword>
<gene>
    <name evidence="11" type="ORF">WA026_012672</name>
</gene>
<evidence type="ECO:0000256" key="2">
    <source>
        <dbReference type="ARBA" id="ARBA00022622"/>
    </source>
</evidence>
<keyword evidence="6 9" id="KW-0472">Membrane</keyword>
<sequence>MTPKRSLFFAVIWITLTHVPSNAIKCYKCSLTKTNIYLKETIGLCADFDYSDRFKVNCPNSTFCVKKSYKAKIAGLINGTERFCAYQTFETHKIVNREWIPTVIIEEPYSENCTTINDQGLKTGWTEECYCKTELCNGAKSHNGARQYPILLFLFAVVIFIKISLIL</sequence>
<keyword evidence="12" id="KW-1185">Reference proteome</keyword>
<comment type="subcellular location">
    <subcellularLocation>
        <location evidence="1">Membrane</location>
        <topology evidence="1">Lipid-anchor</topology>
        <topology evidence="1">GPI-anchor</topology>
    </subcellularLocation>
</comment>
<keyword evidence="7" id="KW-0325">Glycoprotein</keyword>
<proteinExistence type="predicted"/>
<feature type="chain" id="PRO_5043564953" description="Protein quiver" evidence="10">
    <location>
        <begin position="24"/>
        <end position="167"/>
    </location>
</feature>
<name>A0AAW1U6X5_9CUCU</name>
<evidence type="ECO:0000256" key="5">
    <source>
        <dbReference type="ARBA" id="ARBA00022989"/>
    </source>
</evidence>
<dbReference type="Proteomes" id="UP001431783">
    <property type="component" value="Unassembled WGS sequence"/>
</dbReference>
<accession>A0AAW1U6X5</accession>
<evidence type="ECO:0000256" key="6">
    <source>
        <dbReference type="ARBA" id="ARBA00023136"/>
    </source>
</evidence>
<evidence type="ECO:0000256" key="4">
    <source>
        <dbReference type="ARBA" id="ARBA00022729"/>
    </source>
</evidence>
<dbReference type="GO" id="GO:0098552">
    <property type="term" value="C:side of membrane"/>
    <property type="evidence" value="ECO:0007669"/>
    <property type="project" value="UniProtKB-KW"/>
</dbReference>
<comment type="caution">
    <text evidence="11">The sequence shown here is derived from an EMBL/GenBank/DDBJ whole genome shotgun (WGS) entry which is preliminary data.</text>
</comment>
<feature type="signal peptide" evidence="10">
    <location>
        <begin position="1"/>
        <end position="23"/>
    </location>
</feature>
<evidence type="ECO:0000313" key="12">
    <source>
        <dbReference type="Proteomes" id="UP001431783"/>
    </source>
</evidence>
<evidence type="ECO:0000256" key="10">
    <source>
        <dbReference type="SAM" id="SignalP"/>
    </source>
</evidence>
<evidence type="ECO:0008006" key="13">
    <source>
        <dbReference type="Google" id="ProtNLM"/>
    </source>
</evidence>
<evidence type="ECO:0000313" key="11">
    <source>
        <dbReference type="EMBL" id="KAK9876363.1"/>
    </source>
</evidence>
<evidence type="ECO:0000256" key="3">
    <source>
        <dbReference type="ARBA" id="ARBA00022692"/>
    </source>
</evidence>
<dbReference type="Pfam" id="PF17064">
    <property type="entry name" value="QVR"/>
    <property type="match status" value="1"/>
</dbReference>
<evidence type="ECO:0000256" key="9">
    <source>
        <dbReference type="SAM" id="Phobius"/>
    </source>
</evidence>
<keyword evidence="5 9" id="KW-1133">Transmembrane helix</keyword>
<dbReference type="InterPro" id="IPR050975">
    <property type="entry name" value="Sleep_regulator"/>
</dbReference>
<keyword evidence="2" id="KW-0336">GPI-anchor</keyword>
<dbReference type="PANTHER" id="PTHR33562:SF29">
    <property type="entry name" value="PROTEIN SLEEPLESS"/>
    <property type="match status" value="1"/>
</dbReference>
<dbReference type="PANTHER" id="PTHR33562">
    <property type="entry name" value="ATILLA, ISOFORM B-RELATED-RELATED"/>
    <property type="match status" value="1"/>
</dbReference>
<dbReference type="EMBL" id="JARQZJ010000036">
    <property type="protein sequence ID" value="KAK9876363.1"/>
    <property type="molecule type" value="Genomic_DNA"/>
</dbReference>
<keyword evidence="4 10" id="KW-0732">Signal</keyword>
<feature type="transmembrane region" description="Helical" evidence="9">
    <location>
        <begin position="148"/>
        <end position="166"/>
    </location>
</feature>
<protein>
    <recommendedName>
        <fullName evidence="13">Protein quiver</fullName>
    </recommendedName>
</protein>
<evidence type="ECO:0000256" key="7">
    <source>
        <dbReference type="ARBA" id="ARBA00023180"/>
    </source>
</evidence>
<dbReference type="GO" id="GO:0032222">
    <property type="term" value="P:regulation of synaptic transmission, cholinergic"/>
    <property type="evidence" value="ECO:0007669"/>
    <property type="project" value="InterPro"/>
</dbReference>
<organism evidence="11 12">
    <name type="scientific">Henosepilachna vigintioctopunctata</name>
    <dbReference type="NCBI Taxonomy" id="420089"/>
    <lineage>
        <taxon>Eukaryota</taxon>
        <taxon>Metazoa</taxon>
        <taxon>Ecdysozoa</taxon>
        <taxon>Arthropoda</taxon>
        <taxon>Hexapoda</taxon>
        <taxon>Insecta</taxon>
        <taxon>Pterygota</taxon>
        <taxon>Neoptera</taxon>
        <taxon>Endopterygota</taxon>
        <taxon>Coleoptera</taxon>
        <taxon>Polyphaga</taxon>
        <taxon>Cucujiformia</taxon>
        <taxon>Coccinelloidea</taxon>
        <taxon>Coccinellidae</taxon>
        <taxon>Epilachninae</taxon>
        <taxon>Epilachnini</taxon>
        <taxon>Henosepilachna</taxon>
    </lineage>
</organism>
<keyword evidence="8" id="KW-0449">Lipoprotein</keyword>
<reference evidence="11 12" key="1">
    <citation type="submission" date="2023-03" db="EMBL/GenBank/DDBJ databases">
        <title>Genome insight into feeding habits of ladybird beetles.</title>
        <authorList>
            <person name="Li H.-S."/>
            <person name="Huang Y.-H."/>
            <person name="Pang H."/>
        </authorList>
    </citation>
    <scope>NUCLEOTIDE SEQUENCE [LARGE SCALE GENOMIC DNA]</scope>
    <source>
        <strain evidence="11">SYSU_2023b</strain>
        <tissue evidence="11">Whole body</tissue>
    </source>
</reference>